<dbReference type="KEGG" id="ifl:C1H71_20145"/>
<reference evidence="1 2" key="1">
    <citation type="submission" date="2018-01" db="EMBL/GenBank/DDBJ databases">
        <title>Genome sequence of Iodobacter sp. strain PCH194 isolated from Indian Trans-Himalaya.</title>
        <authorList>
            <person name="Kumar V."/>
            <person name="Thakur V."/>
            <person name="Kumar S."/>
            <person name="Singh D."/>
        </authorList>
    </citation>
    <scope>NUCLEOTIDE SEQUENCE [LARGE SCALE GENOMIC DNA]</scope>
    <source>
        <strain evidence="1 2">PCH194</strain>
        <plasmid evidence="1 2">pl2</plasmid>
    </source>
</reference>
<evidence type="ECO:0000313" key="1">
    <source>
        <dbReference type="EMBL" id="QBC45856.1"/>
    </source>
</evidence>
<gene>
    <name evidence="1" type="ORF">C1H71_20145</name>
</gene>
<geneLocation type="plasmid" evidence="1 2">
    <name>pl2</name>
</geneLocation>
<dbReference type="Proteomes" id="UP000515917">
    <property type="component" value="Plasmid pl2"/>
</dbReference>
<proteinExistence type="predicted"/>
<keyword evidence="1" id="KW-0614">Plasmid</keyword>
<dbReference type="GeneID" id="39458531"/>
<sequence>MLGLIRWMFGSKNSITEPSLKAETAFVPTTNGKTRLTEEQLATVRSNRMLFEGVVYRIKKDSLSLVAELNQGREDIDCEKLARQMVFFQSQLIQASYNDPNVTVEQRQVLLNYHQINVKTALGEKRGTSRRN</sequence>
<name>A0A7G3GEU4_9NEIS</name>
<dbReference type="AlphaFoldDB" id="A0A7G3GEU4"/>
<dbReference type="RefSeq" id="WP_130108332.1">
    <property type="nucleotide sequence ID" value="NZ_CP025782.1"/>
</dbReference>
<organism evidence="1 2">
    <name type="scientific">Iodobacter fluviatilis</name>
    <dbReference type="NCBI Taxonomy" id="537"/>
    <lineage>
        <taxon>Bacteria</taxon>
        <taxon>Pseudomonadati</taxon>
        <taxon>Pseudomonadota</taxon>
        <taxon>Betaproteobacteria</taxon>
        <taxon>Neisseriales</taxon>
        <taxon>Chitinibacteraceae</taxon>
        <taxon>Iodobacter</taxon>
    </lineage>
</organism>
<evidence type="ECO:0000313" key="2">
    <source>
        <dbReference type="Proteomes" id="UP000515917"/>
    </source>
</evidence>
<protein>
    <submittedName>
        <fullName evidence="1">Uncharacterized protein</fullName>
    </submittedName>
</protein>
<keyword evidence="2" id="KW-1185">Reference proteome</keyword>
<accession>A0A7G3GEU4</accession>
<dbReference type="EMBL" id="CP025782">
    <property type="protein sequence ID" value="QBC45856.1"/>
    <property type="molecule type" value="Genomic_DNA"/>
</dbReference>